<comment type="cofactor">
    <cofactor evidence="1">
        <name>FAD</name>
        <dbReference type="ChEBI" id="CHEBI:57692"/>
    </cofactor>
</comment>
<dbReference type="InterPro" id="IPR016167">
    <property type="entry name" value="FAD-bd_PCMH_sub1"/>
</dbReference>
<keyword evidence="4" id="KW-0274">FAD</keyword>
<dbReference type="InterPro" id="IPR050432">
    <property type="entry name" value="FAD-linked_Oxidoreductases_BP"/>
</dbReference>
<dbReference type="PANTHER" id="PTHR13878">
    <property type="entry name" value="GULONOLACTONE OXIDASE"/>
    <property type="match status" value="1"/>
</dbReference>
<dbReference type="RefSeq" id="WP_345600757.1">
    <property type="nucleotide sequence ID" value="NZ_BAABLT010000017.1"/>
</dbReference>
<protein>
    <submittedName>
        <fullName evidence="7">FAD-binding protein</fullName>
    </submittedName>
</protein>
<dbReference type="EMBL" id="JBHTIW010000006">
    <property type="protein sequence ID" value="MFD0920375.1"/>
    <property type="molecule type" value="Genomic_DNA"/>
</dbReference>
<dbReference type="InterPro" id="IPR016169">
    <property type="entry name" value="FAD-bd_PCMH_sub2"/>
</dbReference>
<evidence type="ECO:0000256" key="2">
    <source>
        <dbReference type="ARBA" id="ARBA00005466"/>
    </source>
</evidence>
<evidence type="ECO:0000256" key="3">
    <source>
        <dbReference type="ARBA" id="ARBA00022630"/>
    </source>
</evidence>
<evidence type="ECO:0000259" key="6">
    <source>
        <dbReference type="PROSITE" id="PS51387"/>
    </source>
</evidence>
<comment type="similarity">
    <text evidence="2">Belongs to the oxygen-dependent FAD-linked oxidoreductase family.</text>
</comment>
<proteinExistence type="inferred from homology"/>
<evidence type="ECO:0000313" key="8">
    <source>
        <dbReference type="Proteomes" id="UP001597018"/>
    </source>
</evidence>
<keyword evidence="3" id="KW-0285">Flavoprotein</keyword>
<evidence type="ECO:0000313" key="7">
    <source>
        <dbReference type="EMBL" id="MFD0920375.1"/>
    </source>
</evidence>
<dbReference type="SUPFAM" id="SSF56176">
    <property type="entry name" value="FAD-binding/transporter-associated domain-like"/>
    <property type="match status" value="1"/>
</dbReference>
<evidence type="ECO:0000256" key="5">
    <source>
        <dbReference type="ARBA" id="ARBA00023002"/>
    </source>
</evidence>
<evidence type="ECO:0000256" key="4">
    <source>
        <dbReference type="ARBA" id="ARBA00022827"/>
    </source>
</evidence>
<dbReference type="Proteomes" id="UP001597018">
    <property type="component" value="Unassembled WGS sequence"/>
</dbReference>
<dbReference type="SUPFAM" id="SSF55103">
    <property type="entry name" value="FAD-linked oxidases, C-terminal domain"/>
    <property type="match status" value="1"/>
</dbReference>
<dbReference type="PROSITE" id="PS51387">
    <property type="entry name" value="FAD_PCMH"/>
    <property type="match status" value="1"/>
</dbReference>
<dbReference type="Pfam" id="PF09265">
    <property type="entry name" value="Cytokin-bind"/>
    <property type="match status" value="1"/>
</dbReference>
<dbReference type="InterPro" id="IPR016164">
    <property type="entry name" value="FAD-linked_Oxase-like_C"/>
</dbReference>
<dbReference type="PANTHER" id="PTHR13878:SF53">
    <property type="entry name" value="CYTOKININ DEHYDROGENASE 6"/>
    <property type="match status" value="1"/>
</dbReference>
<dbReference type="Gene3D" id="3.30.43.10">
    <property type="entry name" value="Uridine Diphospho-n-acetylenolpyruvylglucosamine Reductase, domain 2"/>
    <property type="match status" value="1"/>
</dbReference>
<organism evidence="7 8">
    <name type="scientific">Saccharopolyspora rosea</name>
    <dbReference type="NCBI Taxonomy" id="524884"/>
    <lineage>
        <taxon>Bacteria</taxon>
        <taxon>Bacillati</taxon>
        <taxon>Actinomycetota</taxon>
        <taxon>Actinomycetes</taxon>
        <taxon>Pseudonocardiales</taxon>
        <taxon>Pseudonocardiaceae</taxon>
        <taxon>Saccharopolyspora</taxon>
    </lineage>
</organism>
<comment type="caution">
    <text evidence="7">The sequence shown here is derived from an EMBL/GenBank/DDBJ whole genome shotgun (WGS) entry which is preliminary data.</text>
</comment>
<sequence>MPHTDEPSLRAAADDWGHLVHHRPRAVARPSTEEEVVAVLADAERRGLPFAVRGQGHNTTGAAQCGGGLVVETGGLRAVHHLGADSVTVDAGIRWSDLLRATLPHGLAPPVLTDYLELSVGGTLSVGGIGGATHRHGLQTDNVLSLRVRTPGGEVRDCSAEQDAELFDAVRAGHGRHGLILRATLRLVPAPRRVRHVQHAYTDLAEFLADQRELVASGEYDHVEGMAVPGEDGTSWQYLLDTAVRAPEGEDYFEFLDAMAPQEARLRASGAWSHPHPWTNTFLPDSAADEVITETTIALSPDDVGAADGGLVLLYPFPTSVVATPGLRMPAEPVAFLFALLRTAPADDPAALARMLDGNRRLRERVLAAGGTPYLEP</sequence>
<dbReference type="InterPro" id="IPR036318">
    <property type="entry name" value="FAD-bd_PCMH-like_sf"/>
</dbReference>
<dbReference type="InterPro" id="IPR006094">
    <property type="entry name" value="Oxid_FAD_bind_N"/>
</dbReference>
<dbReference type="Gene3D" id="3.40.462.10">
    <property type="entry name" value="FAD-linked oxidases, C-terminal domain"/>
    <property type="match status" value="1"/>
</dbReference>
<reference evidence="8" key="1">
    <citation type="journal article" date="2019" name="Int. J. Syst. Evol. Microbiol.">
        <title>The Global Catalogue of Microorganisms (GCM) 10K type strain sequencing project: providing services to taxonomists for standard genome sequencing and annotation.</title>
        <authorList>
            <consortium name="The Broad Institute Genomics Platform"/>
            <consortium name="The Broad Institute Genome Sequencing Center for Infectious Disease"/>
            <person name="Wu L."/>
            <person name="Ma J."/>
        </authorList>
    </citation>
    <scope>NUCLEOTIDE SEQUENCE [LARGE SCALE GENOMIC DNA]</scope>
    <source>
        <strain evidence="8">CCUG 56401</strain>
    </source>
</reference>
<name>A0ABW3FU45_9PSEU</name>
<dbReference type="InterPro" id="IPR016166">
    <property type="entry name" value="FAD-bd_PCMH"/>
</dbReference>
<keyword evidence="8" id="KW-1185">Reference proteome</keyword>
<keyword evidence="5" id="KW-0560">Oxidoreductase</keyword>
<evidence type="ECO:0000256" key="1">
    <source>
        <dbReference type="ARBA" id="ARBA00001974"/>
    </source>
</evidence>
<feature type="domain" description="FAD-binding PCMH-type" evidence="6">
    <location>
        <begin position="20"/>
        <end position="190"/>
    </location>
</feature>
<accession>A0ABW3FU45</accession>
<dbReference type="InterPro" id="IPR015345">
    <property type="entry name" value="Cytokinin_DH_FAD/cytokin-bd"/>
</dbReference>
<dbReference type="Pfam" id="PF01565">
    <property type="entry name" value="FAD_binding_4"/>
    <property type="match status" value="1"/>
</dbReference>
<dbReference type="Gene3D" id="3.30.465.10">
    <property type="match status" value="1"/>
</dbReference>
<gene>
    <name evidence="7" type="ORF">ACFQ16_11545</name>
</gene>
<dbReference type="InterPro" id="IPR016170">
    <property type="entry name" value="Cytok_DH_C_sf"/>
</dbReference>